<gene>
    <name evidence="3" type="ORF">PDE001_LOCUS3661</name>
</gene>
<keyword evidence="1" id="KW-1133">Transmembrane helix</keyword>
<dbReference type="PANTHER" id="PTHR45727:SF2">
    <property type="entry name" value="NPC INTRACELLULAR CHOLESTEROL TRANSPORTER 1"/>
    <property type="match status" value="1"/>
</dbReference>
<dbReference type="GO" id="GO:0016020">
    <property type="term" value="C:membrane"/>
    <property type="evidence" value="ECO:0007669"/>
    <property type="project" value="TreeGrafter"/>
</dbReference>
<protein>
    <recommendedName>
        <fullName evidence="2">Niemann-Pick C1 N-terminal domain-containing protein</fullName>
    </recommendedName>
</protein>
<feature type="transmembrane region" description="Helical" evidence="1">
    <location>
        <begin position="21"/>
        <end position="43"/>
    </location>
</feature>
<dbReference type="InterPro" id="IPR032190">
    <property type="entry name" value="NPC1_N"/>
</dbReference>
<dbReference type="GO" id="GO:0015918">
    <property type="term" value="P:sterol transport"/>
    <property type="evidence" value="ECO:0007669"/>
    <property type="project" value="TreeGrafter"/>
</dbReference>
<dbReference type="PANTHER" id="PTHR45727">
    <property type="entry name" value="NPC INTRACELLULAR CHOLESTEROL TRANSPORTER 1"/>
    <property type="match status" value="1"/>
</dbReference>
<dbReference type="EMBL" id="CANTFM010000634">
    <property type="protein sequence ID" value="CAI5726781.1"/>
    <property type="molecule type" value="Genomic_DNA"/>
</dbReference>
<keyword evidence="1" id="KW-0812">Transmembrane</keyword>
<evidence type="ECO:0000259" key="2">
    <source>
        <dbReference type="Pfam" id="PF16414"/>
    </source>
</evidence>
<proteinExistence type="predicted"/>
<feature type="transmembrane region" description="Helical" evidence="1">
    <location>
        <begin position="423"/>
        <end position="445"/>
    </location>
</feature>
<organism evidence="3 4">
    <name type="scientific">Peronospora destructor</name>
    <dbReference type="NCBI Taxonomy" id="86335"/>
    <lineage>
        <taxon>Eukaryota</taxon>
        <taxon>Sar</taxon>
        <taxon>Stramenopiles</taxon>
        <taxon>Oomycota</taxon>
        <taxon>Peronosporomycetes</taxon>
        <taxon>Peronosporales</taxon>
        <taxon>Peronosporaceae</taxon>
        <taxon>Peronospora</taxon>
    </lineage>
</organism>
<accession>A0AAV0TXG5</accession>
<dbReference type="Pfam" id="PF16414">
    <property type="entry name" value="NPC1_N"/>
    <property type="match status" value="1"/>
</dbReference>
<keyword evidence="4" id="KW-1185">Reference proteome</keyword>
<comment type="caution">
    <text evidence="3">The sequence shown here is derived from an EMBL/GenBank/DDBJ whole genome shotgun (WGS) entry which is preliminary data.</text>
</comment>
<name>A0AAV0TXG5_9STRA</name>
<sequence>MLRVKSTTSEIAGSGFYPPQLWTSSLIVLAMLPIINSVIIGGGETETTMSLNHFRSLKAEKATAAQPTFDADTTAALVALQQQLTTCKYSGRDECINNVTSISVLGEYRRAANYCAAFDAAYVNVIAGAALPAQFFPIGVEEANAQGFANNFLAWSDTNQEKFQTDCSLLYNETVIGEGHELLCCTETQYEMLSRQVRELPGQCTSCKENLRNLWCQFTCHPSNSLFVDVTQVRLMEGNSDHADEVFPAIEEATYYVGSDMVRDLHDFCEADVGFMPLVCGTNRDNCSTTNSDMLEYLGAYSFGSTGSPSQVNFTTMEQLSTAEQVEKICACSSTNMTSCFAPMDTRLESCVDTCGSLCAVNADDSRQYVSACFNTGSTSASDDMSIITLKSTLTHNSSSGASKIKSLLADLSSRAKGKNFAVLNYILAVVAFFTATALALGFAYSTRYGKKKRQSVLSNTC</sequence>
<dbReference type="Proteomes" id="UP001162029">
    <property type="component" value="Unassembled WGS sequence"/>
</dbReference>
<dbReference type="AlphaFoldDB" id="A0AAV0TXG5"/>
<keyword evidence="1" id="KW-0472">Membrane</keyword>
<reference evidence="3" key="1">
    <citation type="submission" date="2022-12" db="EMBL/GenBank/DDBJ databases">
        <authorList>
            <person name="Webb A."/>
        </authorList>
    </citation>
    <scope>NUCLEOTIDE SEQUENCE</scope>
    <source>
        <strain evidence="3">Pd1</strain>
    </source>
</reference>
<evidence type="ECO:0000313" key="3">
    <source>
        <dbReference type="EMBL" id="CAI5726781.1"/>
    </source>
</evidence>
<evidence type="ECO:0000313" key="4">
    <source>
        <dbReference type="Proteomes" id="UP001162029"/>
    </source>
</evidence>
<evidence type="ECO:0000256" key="1">
    <source>
        <dbReference type="SAM" id="Phobius"/>
    </source>
</evidence>
<feature type="domain" description="Niemann-Pick C1 N-terminal" evidence="2">
    <location>
        <begin position="155"/>
        <end position="363"/>
    </location>
</feature>
<dbReference type="GO" id="GO:0032934">
    <property type="term" value="F:sterol binding"/>
    <property type="evidence" value="ECO:0007669"/>
    <property type="project" value="TreeGrafter"/>
</dbReference>